<accession>A0A180FZT9</accession>
<organism evidence="2">
    <name type="scientific">Puccinia triticina (isolate 1-1 / race 1 (BBBD))</name>
    <name type="common">Brown leaf rust fungus</name>
    <dbReference type="NCBI Taxonomy" id="630390"/>
    <lineage>
        <taxon>Eukaryota</taxon>
        <taxon>Fungi</taxon>
        <taxon>Dikarya</taxon>
        <taxon>Basidiomycota</taxon>
        <taxon>Pucciniomycotina</taxon>
        <taxon>Pucciniomycetes</taxon>
        <taxon>Pucciniales</taxon>
        <taxon>Pucciniaceae</taxon>
        <taxon>Puccinia</taxon>
    </lineage>
</organism>
<dbReference type="AlphaFoldDB" id="A0A180FZT9"/>
<dbReference type="EMBL" id="ADAS02002644">
    <property type="protein sequence ID" value="OAV85792.1"/>
    <property type="molecule type" value="Genomic_DNA"/>
</dbReference>
<keyword evidence="4" id="KW-1185">Reference proteome</keyword>
<name>A0A180FZT9_PUCT1</name>
<feature type="compositionally biased region" description="Basic and acidic residues" evidence="1">
    <location>
        <begin position="108"/>
        <end position="122"/>
    </location>
</feature>
<reference evidence="3 4" key="3">
    <citation type="journal article" date="2017" name="G3 (Bethesda)">
        <title>Comparative analysis highlights variable genome content of wheat rusts and divergence of the mating loci.</title>
        <authorList>
            <person name="Cuomo C.A."/>
            <person name="Bakkeren G."/>
            <person name="Khalil H.B."/>
            <person name="Panwar V."/>
            <person name="Joly D."/>
            <person name="Linning R."/>
            <person name="Sakthikumar S."/>
            <person name="Song X."/>
            <person name="Adiconis X."/>
            <person name="Fan L."/>
            <person name="Goldberg J.M."/>
            <person name="Levin J.Z."/>
            <person name="Young S."/>
            <person name="Zeng Q."/>
            <person name="Anikster Y."/>
            <person name="Bruce M."/>
            <person name="Wang M."/>
            <person name="Yin C."/>
            <person name="McCallum B."/>
            <person name="Szabo L.J."/>
            <person name="Hulbert S."/>
            <person name="Chen X."/>
            <person name="Fellers J.P."/>
        </authorList>
    </citation>
    <scope>NUCLEOTIDE SEQUENCE</scope>
    <source>
        <strain evidence="3">isolate 1-1 / race 1 (BBBD)</strain>
        <strain evidence="4">Isolate 1-1 / race 1 (BBBD)</strain>
    </source>
</reference>
<protein>
    <submittedName>
        <fullName evidence="2 3">Uncharacterized protein</fullName>
    </submittedName>
</protein>
<feature type="compositionally biased region" description="Polar residues" evidence="1">
    <location>
        <begin position="47"/>
        <end position="72"/>
    </location>
</feature>
<evidence type="ECO:0000256" key="1">
    <source>
        <dbReference type="SAM" id="MobiDB-lite"/>
    </source>
</evidence>
<proteinExistence type="predicted"/>
<feature type="compositionally biased region" description="Basic and acidic residues" evidence="1">
    <location>
        <begin position="174"/>
        <end position="185"/>
    </location>
</feature>
<evidence type="ECO:0000313" key="2">
    <source>
        <dbReference type="EMBL" id="OAV85792.1"/>
    </source>
</evidence>
<dbReference type="VEuPathDB" id="FungiDB:PTTG_09117"/>
<dbReference type="Proteomes" id="UP000005240">
    <property type="component" value="Unassembled WGS sequence"/>
</dbReference>
<gene>
    <name evidence="2" type="ORF">PTTG_09117</name>
</gene>
<reference evidence="2" key="1">
    <citation type="submission" date="2009-11" db="EMBL/GenBank/DDBJ databases">
        <authorList>
            <consortium name="The Broad Institute Genome Sequencing Platform"/>
            <person name="Ward D."/>
            <person name="Feldgarden M."/>
            <person name="Earl A."/>
            <person name="Young S.K."/>
            <person name="Zeng Q."/>
            <person name="Koehrsen M."/>
            <person name="Alvarado L."/>
            <person name="Berlin A."/>
            <person name="Bochicchio J."/>
            <person name="Borenstein D."/>
            <person name="Chapman S.B."/>
            <person name="Chen Z."/>
            <person name="Engels R."/>
            <person name="Freedman E."/>
            <person name="Gellesch M."/>
            <person name="Goldberg J."/>
            <person name="Griggs A."/>
            <person name="Gujja S."/>
            <person name="Heilman E."/>
            <person name="Heiman D."/>
            <person name="Hepburn T."/>
            <person name="Howarth C."/>
            <person name="Jen D."/>
            <person name="Larson L."/>
            <person name="Lewis B."/>
            <person name="Mehta T."/>
            <person name="Park D."/>
            <person name="Pearson M."/>
            <person name="Roberts A."/>
            <person name="Saif S."/>
            <person name="Shea T."/>
            <person name="Shenoy N."/>
            <person name="Sisk P."/>
            <person name="Stolte C."/>
            <person name="Sykes S."/>
            <person name="Thomson T."/>
            <person name="Walk T."/>
            <person name="White J."/>
            <person name="Yandava C."/>
            <person name="Izard J."/>
            <person name="Baranova O.V."/>
            <person name="Blanton J.M."/>
            <person name="Tanner A.C."/>
            <person name="Dewhirst F.E."/>
            <person name="Haas B."/>
            <person name="Nusbaum C."/>
            <person name="Birren B."/>
        </authorList>
    </citation>
    <scope>NUCLEOTIDE SEQUENCE [LARGE SCALE GENOMIC DNA]</scope>
    <source>
        <strain evidence="2">1-1 BBBD Race 1</strain>
    </source>
</reference>
<feature type="compositionally biased region" description="Acidic residues" evidence="1">
    <location>
        <begin position="198"/>
        <end position="213"/>
    </location>
</feature>
<reference evidence="3" key="4">
    <citation type="submission" date="2025-05" db="UniProtKB">
        <authorList>
            <consortium name="EnsemblFungi"/>
        </authorList>
    </citation>
    <scope>IDENTIFICATION</scope>
    <source>
        <strain evidence="3">isolate 1-1 / race 1 (BBBD)</strain>
    </source>
</reference>
<evidence type="ECO:0000313" key="3">
    <source>
        <dbReference type="EnsemblFungi" id="PTTG_09117-t43_1-p1"/>
    </source>
</evidence>
<evidence type="ECO:0000313" key="4">
    <source>
        <dbReference type="Proteomes" id="UP000005240"/>
    </source>
</evidence>
<dbReference type="OrthoDB" id="2503447at2759"/>
<reference evidence="2" key="2">
    <citation type="submission" date="2016-05" db="EMBL/GenBank/DDBJ databases">
        <title>Comparative analysis highlights variable genome content of wheat rusts and divergence of the mating loci.</title>
        <authorList>
            <person name="Cuomo C.A."/>
            <person name="Bakkeren G."/>
            <person name="Szabo L."/>
            <person name="Khalil H."/>
            <person name="Joly D."/>
            <person name="Goldberg J."/>
            <person name="Young S."/>
            <person name="Zeng Q."/>
            <person name="Fellers J."/>
        </authorList>
    </citation>
    <scope>NUCLEOTIDE SEQUENCE [LARGE SCALE GENOMIC DNA]</scope>
    <source>
        <strain evidence="2">1-1 BBBD Race 1</strain>
    </source>
</reference>
<sequence>MKNASGTLNSVFATMKSASSTLNSGFAINKSYSSRQSSCLRRFPPHQTGQSSRVSGENTPASNGMASRTSALTVAEQGRIAGSDLESGDQHEPLRGEYVGLLESDGDETLRGDYASENKDMGTLDSNEVETLRGEDNTEGESVGLLESDRDITLGSQDTVKTDDDEMQSNDSAHGGEEGSLRSEGDVTLGKHQMANELEIEEDELASESDSAAEDNRYEF</sequence>
<dbReference type="EnsemblFungi" id="PTTG_09117-t43_1">
    <property type="protein sequence ID" value="PTTG_09117-t43_1-p1"/>
    <property type="gene ID" value="PTTG_09117"/>
</dbReference>
<feature type="region of interest" description="Disordered" evidence="1">
    <location>
        <begin position="37"/>
        <end position="220"/>
    </location>
</feature>